<reference evidence="1" key="1">
    <citation type="journal article" date="2023" name="Mol. Ecol. Resour.">
        <title>Chromosome-level genome assembly of a triploid poplar Populus alba 'Berolinensis'.</title>
        <authorList>
            <person name="Chen S."/>
            <person name="Yu Y."/>
            <person name="Wang X."/>
            <person name="Wang S."/>
            <person name="Zhang T."/>
            <person name="Zhou Y."/>
            <person name="He R."/>
            <person name="Meng N."/>
            <person name="Wang Y."/>
            <person name="Liu W."/>
            <person name="Liu Z."/>
            <person name="Liu J."/>
            <person name="Guo Q."/>
            <person name="Huang H."/>
            <person name="Sederoff R.R."/>
            <person name="Wang G."/>
            <person name="Qu G."/>
            <person name="Chen S."/>
        </authorList>
    </citation>
    <scope>NUCLEOTIDE SEQUENCE</scope>
    <source>
        <strain evidence="1">SC-2020</strain>
    </source>
</reference>
<protein>
    <submittedName>
        <fullName evidence="1">Uncharacterized protein</fullName>
    </submittedName>
</protein>
<sequence>MKTMKSLMQARIQRTLSPIWRDPQFTLAKSISLLILNLGNLSAL</sequence>
<evidence type="ECO:0000313" key="1">
    <source>
        <dbReference type="EMBL" id="KAJ6960984.1"/>
    </source>
</evidence>
<dbReference type="Proteomes" id="UP001164929">
    <property type="component" value="Chromosome 17"/>
</dbReference>
<accession>A0AAD6PUS5</accession>
<proteinExistence type="predicted"/>
<dbReference type="EMBL" id="JAQIZT010000017">
    <property type="protein sequence ID" value="KAJ6960984.1"/>
    <property type="molecule type" value="Genomic_DNA"/>
</dbReference>
<keyword evidence="2" id="KW-1185">Reference proteome</keyword>
<dbReference type="AlphaFoldDB" id="A0AAD6PUS5"/>
<evidence type="ECO:0000313" key="2">
    <source>
        <dbReference type="Proteomes" id="UP001164929"/>
    </source>
</evidence>
<comment type="caution">
    <text evidence="1">The sequence shown here is derived from an EMBL/GenBank/DDBJ whole genome shotgun (WGS) entry which is preliminary data.</text>
</comment>
<name>A0AAD6PUS5_9ROSI</name>
<gene>
    <name evidence="1" type="ORF">NC653_038860</name>
</gene>
<organism evidence="1 2">
    <name type="scientific">Populus alba x Populus x berolinensis</name>
    <dbReference type="NCBI Taxonomy" id="444605"/>
    <lineage>
        <taxon>Eukaryota</taxon>
        <taxon>Viridiplantae</taxon>
        <taxon>Streptophyta</taxon>
        <taxon>Embryophyta</taxon>
        <taxon>Tracheophyta</taxon>
        <taxon>Spermatophyta</taxon>
        <taxon>Magnoliopsida</taxon>
        <taxon>eudicotyledons</taxon>
        <taxon>Gunneridae</taxon>
        <taxon>Pentapetalae</taxon>
        <taxon>rosids</taxon>
        <taxon>fabids</taxon>
        <taxon>Malpighiales</taxon>
        <taxon>Salicaceae</taxon>
        <taxon>Saliceae</taxon>
        <taxon>Populus</taxon>
    </lineage>
</organism>